<dbReference type="PRINTS" id="PR01438">
    <property type="entry name" value="UNVRSLSTRESS"/>
</dbReference>
<comment type="similarity">
    <text evidence="1">Belongs to the universal stress protein A family.</text>
</comment>
<dbReference type="InterPro" id="IPR006016">
    <property type="entry name" value="UspA"/>
</dbReference>
<feature type="domain" description="UspA" evidence="2">
    <location>
        <begin position="2"/>
        <end position="147"/>
    </location>
</feature>
<dbReference type="Gene3D" id="3.40.50.620">
    <property type="entry name" value="HUPs"/>
    <property type="match status" value="2"/>
</dbReference>
<dbReference type="RefSeq" id="WP_045467691.1">
    <property type="nucleotide sequence ID" value="NZ_BBLT01000010.1"/>
</dbReference>
<dbReference type="InterPro" id="IPR006015">
    <property type="entry name" value="Universal_stress_UspA"/>
</dbReference>
<protein>
    <submittedName>
        <fullName evidence="3">Universal stress protein UspA</fullName>
    </submittedName>
</protein>
<dbReference type="STRING" id="153721.MYP_4277"/>
<reference evidence="3 4" key="1">
    <citation type="submission" date="2014-09" db="EMBL/GenBank/DDBJ databases">
        <title>Sporocytophaga myxococcoides PG-01 genome sequencing.</title>
        <authorList>
            <person name="Liu L."/>
            <person name="Gao P.J."/>
            <person name="Chen G.J."/>
            <person name="Wang L.S."/>
        </authorList>
    </citation>
    <scope>NUCLEOTIDE SEQUENCE [LARGE SCALE GENOMIC DNA]</scope>
    <source>
        <strain evidence="3 4">PG-01</strain>
    </source>
</reference>
<evidence type="ECO:0000259" key="2">
    <source>
        <dbReference type="Pfam" id="PF00582"/>
    </source>
</evidence>
<evidence type="ECO:0000313" key="3">
    <source>
        <dbReference type="EMBL" id="GAL87047.1"/>
    </source>
</evidence>
<dbReference type="eggNOG" id="COG0589">
    <property type="taxonomic scope" value="Bacteria"/>
</dbReference>
<dbReference type="SUPFAM" id="SSF52402">
    <property type="entry name" value="Adenine nucleotide alpha hydrolases-like"/>
    <property type="match status" value="2"/>
</dbReference>
<dbReference type="EMBL" id="BBLT01000010">
    <property type="protein sequence ID" value="GAL87047.1"/>
    <property type="molecule type" value="Genomic_DNA"/>
</dbReference>
<feature type="domain" description="UspA" evidence="2">
    <location>
        <begin position="156"/>
        <end position="279"/>
    </location>
</feature>
<sequence>MERILVPVDFSVYSQKALEAAAYIALQKKCEVKLLHVVQQVYVPKIGSFGDPLFEDELQMDYQARIMEVKQRLLKGFVDRLKSKGIKSSGIIVQGKVSKEVLLHAADEEIDLIIVGKKGESDIEEVLFGSTTLKLIRKAAVPLLILKNTEVPFKVETIVFASDFEEPVHKIVGKVKSMAEAFKANLHFLKVNTPSNSISEAKIQKTLDEIRDDFKLENNPIHLVSDKTEEEGILHFTKQVNADVVCLVSHEKKGLKRIFSDSISENIVKESDCAIVIYKLRKEMSAGKAAVKQERKMSIKDRQRYREDL</sequence>
<gene>
    <name evidence="3" type="ORF">MYP_4277</name>
</gene>
<evidence type="ECO:0000256" key="1">
    <source>
        <dbReference type="ARBA" id="ARBA00008791"/>
    </source>
</evidence>
<comment type="caution">
    <text evidence="3">The sequence shown here is derived from an EMBL/GenBank/DDBJ whole genome shotgun (WGS) entry which is preliminary data.</text>
</comment>
<dbReference type="OrthoDB" id="1522603at2"/>
<evidence type="ECO:0000313" key="4">
    <source>
        <dbReference type="Proteomes" id="UP000030185"/>
    </source>
</evidence>
<dbReference type="PANTHER" id="PTHR46268">
    <property type="entry name" value="STRESS RESPONSE PROTEIN NHAX"/>
    <property type="match status" value="1"/>
</dbReference>
<name>A0A098LKZ0_9BACT</name>
<accession>A0A098LKZ0</accession>
<dbReference type="PANTHER" id="PTHR46268:SF6">
    <property type="entry name" value="UNIVERSAL STRESS PROTEIN UP12"/>
    <property type="match status" value="1"/>
</dbReference>
<dbReference type="AlphaFoldDB" id="A0A098LKZ0"/>
<dbReference type="CDD" id="cd00293">
    <property type="entry name" value="USP-like"/>
    <property type="match status" value="2"/>
</dbReference>
<dbReference type="InterPro" id="IPR014729">
    <property type="entry name" value="Rossmann-like_a/b/a_fold"/>
</dbReference>
<dbReference type="Pfam" id="PF00582">
    <property type="entry name" value="Usp"/>
    <property type="match status" value="2"/>
</dbReference>
<keyword evidence="4" id="KW-1185">Reference proteome</keyword>
<dbReference type="Proteomes" id="UP000030185">
    <property type="component" value="Unassembled WGS sequence"/>
</dbReference>
<proteinExistence type="inferred from homology"/>
<organism evidence="3 4">
    <name type="scientific">Sporocytophaga myxococcoides</name>
    <dbReference type="NCBI Taxonomy" id="153721"/>
    <lineage>
        <taxon>Bacteria</taxon>
        <taxon>Pseudomonadati</taxon>
        <taxon>Bacteroidota</taxon>
        <taxon>Cytophagia</taxon>
        <taxon>Cytophagales</taxon>
        <taxon>Cytophagaceae</taxon>
        <taxon>Sporocytophaga</taxon>
    </lineage>
</organism>